<dbReference type="PANTHER" id="PTHR44591">
    <property type="entry name" value="STRESS RESPONSE REGULATOR PROTEIN 1"/>
    <property type="match status" value="1"/>
</dbReference>
<evidence type="ECO:0000313" key="5">
    <source>
        <dbReference type="Proteomes" id="UP001528411"/>
    </source>
</evidence>
<dbReference type="EMBL" id="JAQOMS010000002">
    <property type="protein sequence ID" value="MDC2888591.1"/>
    <property type="molecule type" value="Genomic_DNA"/>
</dbReference>
<protein>
    <submittedName>
        <fullName evidence="4">Response regulator</fullName>
    </submittedName>
</protein>
<accession>A0ABT5FDC4</accession>
<dbReference type="Gene3D" id="3.40.50.2300">
    <property type="match status" value="1"/>
</dbReference>
<dbReference type="InterPro" id="IPR050595">
    <property type="entry name" value="Bact_response_regulator"/>
</dbReference>
<dbReference type="SUPFAM" id="SSF52172">
    <property type="entry name" value="CheY-like"/>
    <property type="match status" value="1"/>
</dbReference>
<evidence type="ECO:0000259" key="3">
    <source>
        <dbReference type="PROSITE" id="PS50110"/>
    </source>
</evidence>
<feature type="domain" description="Response regulatory" evidence="3">
    <location>
        <begin position="5"/>
        <end position="83"/>
    </location>
</feature>
<comment type="caution">
    <text evidence="4">The sequence shown here is derived from an EMBL/GenBank/DDBJ whole genome shotgun (WGS) entry which is preliminary data.</text>
</comment>
<dbReference type="InterPro" id="IPR011006">
    <property type="entry name" value="CheY-like_superfamily"/>
</dbReference>
<name>A0ABT5FDC4_9GAMM</name>
<dbReference type="InterPro" id="IPR001789">
    <property type="entry name" value="Sig_transdc_resp-reg_receiver"/>
</dbReference>
<evidence type="ECO:0000256" key="1">
    <source>
        <dbReference type="ARBA" id="ARBA00022553"/>
    </source>
</evidence>
<evidence type="ECO:0000256" key="2">
    <source>
        <dbReference type="PROSITE-ProRule" id="PRU00169"/>
    </source>
</evidence>
<evidence type="ECO:0000313" key="4">
    <source>
        <dbReference type="EMBL" id="MDC2888591.1"/>
    </source>
</evidence>
<dbReference type="Pfam" id="PF00072">
    <property type="entry name" value="Response_reg"/>
    <property type="match status" value="1"/>
</dbReference>
<gene>
    <name evidence="4" type="ORF">PN838_07235</name>
</gene>
<dbReference type="PROSITE" id="PS50110">
    <property type="entry name" value="RESPONSE_REGULATORY"/>
    <property type="match status" value="1"/>
</dbReference>
<sequence length="83" mass="9377">MIDKFILVVDDDPLLRKILARMLKDLGQHKVLIAIDGFAAMDLVTKHGNDIGFILSDLKMLGMDGVEFFRHLAELETQIPSRL</sequence>
<reference evidence="4 5" key="1">
    <citation type="submission" date="2023-01" db="EMBL/GenBank/DDBJ databases">
        <title>Psychrosphaera sp. nov., isolated from marine algae.</title>
        <authorList>
            <person name="Bayburt H."/>
            <person name="Choi B.J."/>
            <person name="Kim J.M."/>
            <person name="Choi D.G."/>
            <person name="Jeon C.O."/>
        </authorList>
    </citation>
    <scope>NUCLEOTIDE SEQUENCE [LARGE SCALE GENOMIC DNA]</scope>
    <source>
        <strain evidence="4 5">G1-22</strain>
    </source>
</reference>
<keyword evidence="1 2" id="KW-0597">Phosphoprotein</keyword>
<feature type="modified residue" description="4-aspartylphosphate" evidence="2">
    <location>
        <position position="57"/>
    </location>
</feature>
<dbReference type="PANTHER" id="PTHR44591:SF3">
    <property type="entry name" value="RESPONSE REGULATORY DOMAIN-CONTAINING PROTEIN"/>
    <property type="match status" value="1"/>
</dbReference>
<proteinExistence type="predicted"/>
<keyword evidence="5" id="KW-1185">Reference proteome</keyword>
<dbReference type="Proteomes" id="UP001528411">
    <property type="component" value="Unassembled WGS sequence"/>
</dbReference>
<dbReference type="RefSeq" id="WP_272180187.1">
    <property type="nucleotide sequence ID" value="NZ_JAQOMS010000002.1"/>
</dbReference>
<organism evidence="4 5">
    <name type="scientific">Psychrosphaera algicola</name>
    <dbReference type="NCBI Taxonomy" id="3023714"/>
    <lineage>
        <taxon>Bacteria</taxon>
        <taxon>Pseudomonadati</taxon>
        <taxon>Pseudomonadota</taxon>
        <taxon>Gammaproteobacteria</taxon>
        <taxon>Alteromonadales</taxon>
        <taxon>Pseudoalteromonadaceae</taxon>
        <taxon>Psychrosphaera</taxon>
    </lineage>
</organism>